<dbReference type="AlphaFoldDB" id="A0A5J4XA95"/>
<name>A0A5J4XA95_9EUKA</name>
<comment type="caution">
    <text evidence="1">The sequence shown here is derived from an EMBL/GenBank/DDBJ whole genome shotgun (WGS) entry which is preliminary data.</text>
</comment>
<organism evidence="1 2">
    <name type="scientific">Streblomastix strix</name>
    <dbReference type="NCBI Taxonomy" id="222440"/>
    <lineage>
        <taxon>Eukaryota</taxon>
        <taxon>Metamonada</taxon>
        <taxon>Preaxostyla</taxon>
        <taxon>Oxymonadida</taxon>
        <taxon>Streblomastigidae</taxon>
        <taxon>Streblomastix</taxon>
    </lineage>
</organism>
<reference evidence="1 2" key="1">
    <citation type="submission" date="2019-03" db="EMBL/GenBank/DDBJ databases">
        <title>Single cell metagenomics reveals metabolic interactions within the superorganism composed of flagellate Streblomastix strix and complex community of Bacteroidetes bacteria on its surface.</title>
        <authorList>
            <person name="Treitli S.C."/>
            <person name="Kolisko M."/>
            <person name="Husnik F."/>
            <person name="Keeling P."/>
            <person name="Hampl V."/>
        </authorList>
    </citation>
    <scope>NUCLEOTIDE SEQUENCE [LARGE SCALE GENOMIC DNA]</scope>
    <source>
        <strain evidence="1">ST1C</strain>
    </source>
</reference>
<evidence type="ECO:0000313" key="2">
    <source>
        <dbReference type="Proteomes" id="UP000324800"/>
    </source>
</evidence>
<accession>A0A5J4XA95</accession>
<gene>
    <name evidence="1" type="ORF">EZS28_000241</name>
</gene>
<proteinExistence type="predicted"/>
<sequence length="96" mass="11314">MKEVANSPLIKFFVKEYQLNYETEPKYETIWEIFVLFNFVNKWKSHSNSDVQVKAIALLVAFSAVRMTELAKMVLEDICYIGEQMQKQNLLKKVAY</sequence>
<evidence type="ECO:0000313" key="1">
    <source>
        <dbReference type="EMBL" id="KAA6404221.1"/>
    </source>
</evidence>
<protein>
    <submittedName>
        <fullName evidence="1">Uncharacterized protein</fullName>
    </submittedName>
</protein>
<dbReference type="Proteomes" id="UP000324800">
    <property type="component" value="Unassembled WGS sequence"/>
</dbReference>
<dbReference type="EMBL" id="SNRW01000018">
    <property type="protein sequence ID" value="KAA6404221.1"/>
    <property type="molecule type" value="Genomic_DNA"/>
</dbReference>